<evidence type="ECO:0000256" key="5">
    <source>
        <dbReference type="SAM" id="MobiDB-lite"/>
    </source>
</evidence>
<feature type="compositionally biased region" description="Polar residues" evidence="5">
    <location>
        <begin position="231"/>
        <end position="246"/>
    </location>
</feature>
<dbReference type="SUPFAM" id="SSF57903">
    <property type="entry name" value="FYVE/PHD zinc finger"/>
    <property type="match status" value="2"/>
</dbReference>
<dbReference type="InterPro" id="IPR028012">
    <property type="entry name" value="Rua1_C"/>
</dbReference>
<feature type="domain" description="PHD-type" evidence="6">
    <location>
        <begin position="101"/>
        <end position="155"/>
    </location>
</feature>
<dbReference type="GO" id="GO:0008270">
    <property type="term" value="F:zinc ion binding"/>
    <property type="evidence" value="ECO:0007669"/>
    <property type="project" value="UniProtKB-KW"/>
</dbReference>
<keyword evidence="3" id="KW-0862">Zinc</keyword>
<dbReference type="Pfam" id="PF14616">
    <property type="entry name" value="Rua1_C"/>
    <property type="match status" value="1"/>
</dbReference>
<feature type="domain" description="PHD-type" evidence="6">
    <location>
        <begin position="423"/>
        <end position="471"/>
    </location>
</feature>
<evidence type="ECO:0000256" key="1">
    <source>
        <dbReference type="ARBA" id="ARBA00022723"/>
    </source>
</evidence>
<dbReference type="PANTHER" id="PTHR28125">
    <property type="entry name" value="MEIOTIC EXPRESSION UP-REGULATED PROTEIN 26"/>
    <property type="match status" value="1"/>
</dbReference>
<dbReference type="InterPro" id="IPR019787">
    <property type="entry name" value="Znf_PHD-finger"/>
</dbReference>
<sequence>IRKGVNTHNMFPIESSENSTVTPFNATNGVDDKNNNIGTIPCHLNINRPSPSVYSANTTMLSFNNVEQSYTRVVGQVYSRETVTTIYGDPPTNFWNQRQIGCYCYICRSAINPHDLSSLISCASPTCDVYVHSACLIVGIQERNVPWYCQRCVSTTRHDIYLPSNNNVEGNDSSTTQMNPLHLLLEASDHLQSSSGPENNSAVVHSHFSRRDSTITQQQHDKNPDSPRANLINSGESTLNQSPIGLNMNISSFNGSESGSREETEIAVEKFECQYTSFDEERNNLIRNLERTRTRQNQVTDALKESVTRLTREHTKHLDKRDSLLKDNRKLNSALHKLKLALIPLAQEKPVLQVLQKVTQNDELQGQDINLDNVLSLFMKLLPKSTLSVLSSLIENALPPFTTDDASASSSVHNVSSSASLLSEACQRCSEKGGDLISCSNCQRVQHVECFGKEENVKTGEQWMCDGCKNATATKRKHCGEKNSGIKFPNLTLIGNYKRIRMHEKEGTSKSNSISHNINTCNIDNGDGVLSPQLTPHQTRSTNGNVPQKEEGSDQCAMPNTPMSGDNESSDDSILTSEGSEIEAKNHRNDLIRRNFDRTPPPDNGPEASRQPARFDGDMYTPRWVRGVGKSKEGLCPHCEPSRWLKTKISAYWYHLNYQHGISSITGRPFTQPTAERINKKTGMKEAMCHKCNKWILNQSPRDKEVLVPEIYW</sequence>
<dbReference type="PROSITE" id="PS50016">
    <property type="entry name" value="ZF_PHD_2"/>
    <property type="match status" value="2"/>
</dbReference>
<feature type="compositionally biased region" description="Polar residues" evidence="5">
    <location>
        <begin position="191"/>
        <end position="203"/>
    </location>
</feature>
<protein>
    <submittedName>
        <fullName evidence="7">12231_t:CDS:1</fullName>
    </submittedName>
</protein>
<organism evidence="7 8">
    <name type="scientific">Acaulospora morrowiae</name>
    <dbReference type="NCBI Taxonomy" id="94023"/>
    <lineage>
        <taxon>Eukaryota</taxon>
        <taxon>Fungi</taxon>
        <taxon>Fungi incertae sedis</taxon>
        <taxon>Mucoromycota</taxon>
        <taxon>Glomeromycotina</taxon>
        <taxon>Glomeromycetes</taxon>
        <taxon>Diversisporales</taxon>
        <taxon>Acaulosporaceae</taxon>
        <taxon>Acaulospora</taxon>
    </lineage>
</organism>
<evidence type="ECO:0000256" key="2">
    <source>
        <dbReference type="ARBA" id="ARBA00022771"/>
    </source>
</evidence>
<feature type="region of interest" description="Disordered" evidence="5">
    <location>
        <begin position="525"/>
        <end position="621"/>
    </location>
</feature>
<comment type="caution">
    <text evidence="7">The sequence shown here is derived from an EMBL/GenBank/DDBJ whole genome shotgun (WGS) entry which is preliminary data.</text>
</comment>
<feature type="compositionally biased region" description="Polar residues" evidence="5">
    <location>
        <begin position="532"/>
        <end position="546"/>
    </location>
</feature>
<gene>
    <name evidence="7" type="ORF">AMORRO_LOCUS7312</name>
</gene>
<evidence type="ECO:0000256" key="4">
    <source>
        <dbReference type="PROSITE-ProRule" id="PRU00146"/>
    </source>
</evidence>
<dbReference type="InterPro" id="IPR001965">
    <property type="entry name" value="Znf_PHD"/>
</dbReference>
<dbReference type="Gene3D" id="3.30.40.10">
    <property type="entry name" value="Zinc/RING finger domain, C3HC4 (zinc finger)"/>
    <property type="match status" value="2"/>
</dbReference>
<feature type="compositionally biased region" description="Polar residues" evidence="5">
    <location>
        <begin position="561"/>
        <end position="579"/>
    </location>
</feature>
<evidence type="ECO:0000313" key="8">
    <source>
        <dbReference type="Proteomes" id="UP000789342"/>
    </source>
</evidence>
<keyword evidence="2 4" id="KW-0863">Zinc-finger</keyword>
<accession>A0A9N9GBD4</accession>
<name>A0A9N9GBD4_9GLOM</name>
<dbReference type="PROSITE" id="PS01359">
    <property type="entry name" value="ZF_PHD_1"/>
    <property type="match status" value="2"/>
</dbReference>
<reference evidence="7" key="1">
    <citation type="submission" date="2021-06" db="EMBL/GenBank/DDBJ databases">
        <authorList>
            <person name="Kallberg Y."/>
            <person name="Tangrot J."/>
            <person name="Rosling A."/>
        </authorList>
    </citation>
    <scope>NUCLEOTIDE SEQUENCE</scope>
    <source>
        <strain evidence="7">CL551</strain>
    </source>
</reference>
<dbReference type="SMART" id="SM00249">
    <property type="entry name" value="PHD"/>
    <property type="match status" value="2"/>
</dbReference>
<evidence type="ECO:0000256" key="3">
    <source>
        <dbReference type="ARBA" id="ARBA00022833"/>
    </source>
</evidence>
<keyword evidence="1" id="KW-0479">Metal-binding</keyword>
<dbReference type="Proteomes" id="UP000789342">
    <property type="component" value="Unassembled WGS sequence"/>
</dbReference>
<dbReference type="CDD" id="cd15489">
    <property type="entry name" value="PHD_SF"/>
    <property type="match status" value="1"/>
</dbReference>
<feature type="compositionally biased region" description="Basic and acidic residues" evidence="5">
    <location>
        <begin position="582"/>
        <end position="597"/>
    </location>
</feature>
<feature type="region of interest" description="Disordered" evidence="5">
    <location>
        <begin position="191"/>
        <end position="246"/>
    </location>
</feature>
<dbReference type="PANTHER" id="PTHR28125:SF2">
    <property type="entry name" value="MEIOTIC EXPRESSION UP-REGULATED PROTEIN 26"/>
    <property type="match status" value="1"/>
</dbReference>
<dbReference type="InterPro" id="IPR013083">
    <property type="entry name" value="Znf_RING/FYVE/PHD"/>
</dbReference>
<dbReference type="EMBL" id="CAJVPV010005400">
    <property type="protein sequence ID" value="CAG8590226.1"/>
    <property type="molecule type" value="Genomic_DNA"/>
</dbReference>
<dbReference type="Pfam" id="PF00628">
    <property type="entry name" value="PHD"/>
    <property type="match status" value="1"/>
</dbReference>
<evidence type="ECO:0000313" key="7">
    <source>
        <dbReference type="EMBL" id="CAG8590226.1"/>
    </source>
</evidence>
<feature type="non-terminal residue" evidence="7">
    <location>
        <position position="713"/>
    </location>
</feature>
<dbReference type="InterPro" id="IPR011011">
    <property type="entry name" value="Znf_FYVE_PHD"/>
</dbReference>
<dbReference type="AlphaFoldDB" id="A0A9N9GBD4"/>
<dbReference type="InterPro" id="IPR019786">
    <property type="entry name" value="Zinc_finger_PHD-type_CS"/>
</dbReference>
<dbReference type="OrthoDB" id="5595379at2759"/>
<proteinExistence type="predicted"/>
<keyword evidence="8" id="KW-1185">Reference proteome</keyword>
<feature type="compositionally biased region" description="Basic and acidic residues" evidence="5">
    <location>
        <begin position="209"/>
        <end position="225"/>
    </location>
</feature>
<evidence type="ECO:0000259" key="6">
    <source>
        <dbReference type="PROSITE" id="PS50016"/>
    </source>
</evidence>